<keyword evidence="2" id="KW-1185">Reference proteome</keyword>
<dbReference type="Proteomes" id="UP000054845">
    <property type="component" value="Unassembled WGS sequence"/>
</dbReference>
<protein>
    <submittedName>
        <fullName evidence="1">F-box domain</fullName>
    </submittedName>
</protein>
<dbReference type="AlphaFoldDB" id="A0A0P1BGI6"/>
<dbReference type="InterPro" id="IPR036047">
    <property type="entry name" value="F-box-like_dom_sf"/>
</dbReference>
<evidence type="ECO:0000313" key="1">
    <source>
        <dbReference type="EMBL" id="CEH14806.1"/>
    </source>
</evidence>
<sequence length="650" mass="73274">MGSVAPSARANAESPENLAMDLDQLTNEVSKLTTADTARPKRDLRMYAVLPAELTHTILLNIDLETALLSRQVSRGWKFMIDCHEPTWRRYGAHLRLIPDEASPLPGKAQQGARKPSNDRQCDEAWTSLTGHFQQCASYRQLCDSYRRLSSSWRTNRSILEPCHSRSPKIWWYGALFKIEGLFNGPMGMCLGHQMGFSFDPRPPIRLEMPFWRGYSGKNDQVMLLHGNFLLKCRKHRETAVVIVDEARFTRSDGHVAFNTHWNLADANHIEACCYGCFHHSHVRNRDYEAFQAQAPYADGFTRRGTIQLFYTLAFAETVSITRASYPSLVSRDMGVFQARGRRLGLFKRADCADLPFSQSLYFCAWQLGFRVYLASSRQLTDEVVTEVFALRQGFSPEDTGSVETDVDSKIDLAIGIIQRQQGSERSINSSARISWSTLTPDPSRYLSDPTTYREAASGGLVNVLRTKLYDVARADWGDIHSIGADTRTQTLVVAYHWGLLLCRPFSAFLPSSSARLSLGMIVYFNTRDSVSPDGNLIARWSRGLAVFDGRVCHSIEHGVPLDGDEVTTTVFLTDLDPNRMHATADASEQPLDRCTTRILSEEEVPPIHLARNEPYRFVVTDIAMDATGVYLREPTQLKYFEFGLAVDHA</sequence>
<organism evidence="1 2">
    <name type="scientific">Ceraceosorus bombacis</name>
    <dbReference type="NCBI Taxonomy" id="401625"/>
    <lineage>
        <taxon>Eukaryota</taxon>
        <taxon>Fungi</taxon>
        <taxon>Dikarya</taxon>
        <taxon>Basidiomycota</taxon>
        <taxon>Ustilaginomycotina</taxon>
        <taxon>Exobasidiomycetes</taxon>
        <taxon>Ceraceosorales</taxon>
        <taxon>Ceraceosoraceae</taxon>
        <taxon>Ceraceosorus</taxon>
    </lineage>
</organism>
<proteinExistence type="predicted"/>
<dbReference type="SUPFAM" id="SSF81383">
    <property type="entry name" value="F-box domain"/>
    <property type="match status" value="1"/>
</dbReference>
<name>A0A0P1BGI6_9BASI</name>
<reference evidence="1 2" key="1">
    <citation type="submission" date="2014-09" db="EMBL/GenBank/DDBJ databases">
        <authorList>
            <person name="Magalhaes I.L.F."/>
            <person name="Oliveira U."/>
            <person name="Santos F.R."/>
            <person name="Vidigal T.H.D.A."/>
            <person name="Brescovit A.D."/>
            <person name="Santos A.J."/>
        </authorList>
    </citation>
    <scope>NUCLEOTIDE SEQUENCE [LARGE SCALE GENOMIC DNA]</scope>
</reference>
<accession>A0A0P1BGI6</accession>
<dbReference type="EMBL" id="CCYA01000248">
    <property type="protein sequence ID" value="CEH14806.1"/>
    <property type="molecule type" value="Genomic_DNA"/>
</dbReference>
<evidence type="ECO:0000313" key="2">
    <source>
        <dbReference type="Proteomes" id="UP000054845"/>
    </source>
</evidence>